<dbReference type="Proteomes" id="UP000318825">
    <property type="component" value="Unassembled WGS sequence"/>
</dbReference>
<dbReference type="InterPro" id="IPR041698">
    <property type="entry name" value="Methyltransf_25"/>
</dbReference>
<dbReference type="EMBL" id="BJNF01000002">
    <property type="protein sequence ID" value="GEC14309.1"/>
    <property type="molecule type" value="Genomic_DNA"/>
</dbReference>
<dbReference type="Pfam" id="PF13649">
    <property type="entry name" value="Methyltransf_25"/>
    <property type="match status" value="1"/>
</dbReference>
<dbReference type="InterPro" id="IPR029063">
    <property type="entry name" value="SAM-dependent_MTases_sf"/>
</dbReference>
<dbReference type="AlphaFoldDB" id="A0A4Y3W8Q8"/>
<evidence type="ECO:0000313" key="3">
    <source>
        <dbReference type="Proteomes" id="UP000318825"/>
    </source>
</evidence>
<dbReference type="RefSeq" id="WP_141381878.1">
    <property type="nucleotide sequence ID" value="NZ_BJNF01000002.1"/>
</dbReference>
<accession>A0A4Y3W8Q8</accession>
<evidence type="ECO:0000313" key="2">
    <source>
        <dbReference type="EMBL" id="GEC14309.1"/>
    </source>
</evidence>
<gene>
    <name evidence="2" type="ORF">NWI01_02010</name>
</gene>
<comment type="caution">
    <text evidence="2">The sequence shown here is derived from an EMBL/GenBank/DDBJ whole genome shotgun (WGS) entry which is preliminary data.</text>
</comment>
<protein>
    <recommendedName>
        <fullName evidence="1">Methyltransferase domain-containing protein</fullName>
    </recommendedName>
</protein>
<dbReference type="CDD" id="cd02440">
    <property type="entry name" value="AdoMet_MTases"/>
    <property type="match status" value="1"/>
</dbReference>
<dbReference type="OrthoDB" id="9765084at2"/>
<evidence type="ECO:0000259" key="1">
    <source>
        <dbReference type="Pfam" id="PF13649"/>
    </source>
</evidence>
<organism evidence="2 3">
    <name type="scientific">Nitrobacter winogradskyi</name>
    <name type="common">Nitrobacter agilis</name>
    <dbReference type="NCBI Taxonomy" id="913"/>
    <lineage>
        <taxon>Bacteria</taxon>
        <taxon>Pseudomonadati</taxon>
        <taxon>Pseudomonadota</taxon>
        <taxon>Alphaproteobacteria</taxon>
        <taxon>Hyphomicrobiales</taxon>
        <taxon>Nitrobacteraceae</taxon>
        <taxon>Nitrobacter</taxon>
    </lineage>
</organism>
<name>A0A4Y3W8Q8_NITWI</name>
<dbReference type="Gene3D" id="3.40.50.150">
    <property type="entry name" value="Vaccinia Virus protein VP39"/>
    <property type="match status" value="1"/>
</dbReference>
<feature type="domain" description="Methyltransferase" evidence="1">
    <location>
        <begin position="75"/>
        <end position="160"/>
    </location>
</feature>
<reference evidence="2 3" key="1">
    <citation type="submission" date="2019-06" db="EMBL/GenBank/DDBJ databases">
        <title>Whole genome shotgun sequence of Nitrobacter winogradskyi NBRC 14297.</title>
        <authorList>
            <person name="Hosoyama A."/>
            <person name="Uohara A."/>
            <person name="Ohji S."/>
            <person name="Ichikawa N."/>
        </authorList>
    </citation>
    <scope>NUCLEOTIDE SEQUENCE [LARGE SCALE GENOMIC DNA]</scope>
    <source>
        <strain evidence="2 3">NBRC 14297</strain>
    </source>
</reference>
<proteinExistence type="predicted"/>
<dbReference type="SUPFAM" id="SSF53335">
    <property type="entry name" value="S-adenosyl-L-methionine-dependent methyltransferases"/>
    <property type="match status" value="1"/>
</dbReference>
<sequence>MPAQFQDYWDKNIDRWGDKYLDISHGHEAFDRPAWFTSIYNSTIGRIERRLMKERYRRTIAFLDKNIEPGVVFSDLGCGTGIFVVEAAKRGAIVNAIDFSESSLATTRRNVEANAPNADVSYIHADLQDDKPLPESYVALAMGVTPYLTDIDKFIAKAIRSAAILCIQYTDPNHWANRIRRTMPVLDVRSLQYYSSDEVDASYDKHDGFLCWRDKFATGYIDVVTNSKKFHFEKVDYPR</sequence>